<name>A0A8H4IQ75_9PEZI</name>
<comment type="caution">
    <text evidence="4">The sequence shown here is derived from an EMBL/GenBank/DDBJ whole genome shotgun (WGS) entry which is preliminary data.</text>
</comment>
<dbReference type="Pfam" id="PF11807">
    <property type="entry name" value="UstYa"/>
    <property type="match status" value="1"/>
</dbReference>
<proteinExistence type="inferred from homology"/>
<dbReference type="EMBL" id="WWBZ02000051">
    <property type="protein sequence ID" value="KAF4304178.1"/>
    <property type="molecule type" value="Genomic_DNA"/>
</dbReference>
<evidence type="ECO:0000256" key="2">
    <source>
        <dbReference type="SAM" id="MobiDB-lite"/>
    </source>
</evidence>
<evidence type="ECO:0008006" key="6">
    <source>
        <dbReference type="Google" id="ProtNLM"/>
    </source>
</evidence>
<dbReference type="PANTHER" id="PTHR33365:SF7">
    <property type="entry name" value="TAT PATHWAY SIGNAL SEQUENCE"/>
    <property type="match status" value="1"/>
</dbReference>
<dbReference type="InterPro" id="IPR021765">
    <property type="entry name" value="UstYa-like"/>
</dbReference>
<organism evidence="4 5">
    <name type="scientific">Botryosphaeria dothidea</name>
    <dbReference type="NCBI Taxonomy" id="55169"/>
    <lineage>
        <taxon>Eukaryota</taxon>
        <taxon>Fungi</taxon>
        <taxon>Dikarya</taxon>
        <taxon>Ascomycota</taxon>
        <taxon>Pezizomycotina</taxon>
        <taxon>Dothideomycetes</taxon>
        <taxon>Dothideomycetes incertae sedis</taxon>
        <taxon>Botryosphaeriales</taxon>
        <taxon>Botryosphaeriaceae</taxon>
        <taxon>Botryosphaeria</taxon>
    </lineage>
</organism>
<dbReference type="PANTHER" id="PTHR33365">
    <property type="entry name" value="YALI0B05434P"/>
    <property type="match status" value="1"/>
</dbReference>
<dbReference type="Proteomes" id="UP000572817">
    <property type="component" value="Unassembled WGS sequence"/>
</dbReference>
<sequence length="265" mass="30431">MTDTEPFLKDDRRDSDSDLVHSTATHKPTRKWSWIGILVAVNIGVLLLDLLALLKFTSQTPRITPGCSDLPPSPANPVVAYEYRELDESNVNAWAGKPRPELEDIWDDLMRGEVFRATREDLEMSRGGIDDSIELEHGGYLATLSVYHELHCLEWIKRSYARVESLDQLHEKEDHLDHCLQVIREAAMCHADVNIEPYRWEEGQSVPIPSPGKDHLCVKFRNVESWVHQRLIDPGERTIGPDGRLRPGHNKYRFEMVNNTPKHVE</sequence>
<comment type="similarity">
    <text evidence="1">Belongs to the ustYa family.</text>
</comment>
<keyword evidence="3" id="KW-1133">Transmembrane helix</keyword>
<feature type="transmembrane region" description="Helical" evidence="3">
    <location>
        <begin position="32"/>
        <end position="54"/>
    </location>
</feature>
<dbReference type="GO" id="GO:0043386">
    <property type="term" value="P:mycotoxin biosynthetic process"/>
    <property type="evidence" value="ECO:0007669"/>
    <property type="project" value="InterPro"/>
</dbReference>
<feature type="compositionally biased region" description="Basic and acidic residues" evidence="2">
    <location>
        <begin position="1"/>
        <end position="19"/>
    </location>
</feature>
<keyword evidence="3" id="KW-0812">Transmembrane</keyword>
<feature type="region of interest" description="Disordered" evidence="2">
    <location>
        <begin position="1"/>
        <end position="22"/>
    </location>
</feature>
<reference evidence="4" key="1">
    <citation type="submission" date="2020-04" db="EMBL/GenBank/DDBJ databases">
        <title>Genome Assembly and Annotation of Botryosphaeria dothidea sdau 11-99, a Latent Pathogen of Apple Fruit Ring Rot in China.</title>
        <authorList>
            <person name="Yu C."/>
            <person name="Diao Y."/>
            <person name="Lu Q."/>
            <person name="Zhao J."/>
            <person name="Cui S."/>
            <person name="Peng C."/>
            <person name="He B."/>
            <person name="Liu H."/>
        </authorList>
    </citation>
    <scope>NUCLEOTIDE SEQUENCE [LARGE SCALE GENOMIC DNA]</scope>
    <source>
        <strain evidence="4">Sdau11-99</strain>
    </source>
</reference>
<gene>
    <name evidence="4" type="ORF">GTA08_BOTSDO08549</name>
</gene>
<evidence type="ECO:0000313" key="5">
    <source>
        <dbReference type="Proteomes" id="UP000572817"/>
    </source>
</evidence>
<evidence type="ECO:0000313" key="4">
    <source>
        <dbReference type="EMBL" id="KAF4304178.1"/>
    </source>
</evidence>
<dbReference type="AlphaFoldDB" id="A0A8H4IQ75"/>
<accession>A0A8H4IQ75</accession>
<evidence type="ECO:0000256" key="1">
    <source>
        <dbReference type="ARBA" id="ARBA00035112"/>
    </source>
</evidence>
<protein>
    <recommendedName>
        <fullName evidence="6">Tat pathway signal sequence protein</fullName>
    </recommendedName>
</protein>
<dbReference type="OrthoDB" id="3687641at2759"/>
<evidence type="ECO:0000256" key="3">
    <source>
        <dbReference type="SAM" id="Phobius"/>
    </source>
</evidence>
<keyword evidence="3" id="KW-0472">Membrane</keyword>
<keyword evidence="5" id="KW-1185">Reference proteome</keyword>